<dbReference type="SUPFAM" id="SSF88874">
    <property type="entry name" value="Receptor-binding domain of short tail fibre protein gp12"/>
    <property type="match status" value="1"/>
</dbReference>
<dbReference type="OrthoDB" id="9810174at2"/>
<evidence type="ECO:0000259" key="1">
    <source>
        <dbReference type="Pfam" id="PF07484"/>
    </source>
</evidence>
<dbReference type="EMBL" id="FTOR01000010">
    <property type="protein sequence ID" value="SIT31006.1"/>
    <property type="molecule type" value="Genomic_DNA"/>
</dbReference>
<dbReference type="AlphaFoldDB" id="A0A173MA19"/>
<keyword evidence="3" id="KW-1185">Reference proteome</keyword>
<accession>A0A173MA19</accession>
<dbReference type="KEGG" id="fln:FLA_0305"/>
<gene>
    <name evidence="2" type="ORF">SAMN05421788_11047</name>
</gene>
<dbReference type="InterPro" id="IPR011083">
    <property type="entry name" value="Phage_tail_collar_dom"/>
</dbReference>
<feature type="domain" description="Phage tail collar" evidence="1">
    <location>
        <begin position="7"/>
        <end position="62"/>
    </location>
</feature>
<sequence>MDGTMAEIRCFTGNFAPKTWALCLGQLLNISTNQALFALLGTTYGGNGTTNFALPDLRGRIPVGTGTSTADGGNYTLGQVGGEPTHTLILDEMPIHNHAATVTASSASGTINYSVNGTGEAGTITNPSGALLAADDGSFSAQIYVAPSPSLVFKTLASDAVTISNLTPGTPSVTVASVGSTTAHSNIQPVLGMNYIICMYGVFPSRN</sequence>
<dbReference type="Proteomes" id="UP000186917">
    <property type="component" value="Unassembled WGS sequence"/>
</dbReference>
<evidence type="ECO:0000313" key="3">
    <source>
        <dbReference type="Proteomes" id="UP000186917"/>
    </source>
</evidence>
<dbReference type="RefSeq" id="WP_076381636.1">
    <property type="nucleotide sequence ID" value="NZ_AP017422.1"/>
</dbReference>
<organism evidence="2 3">
    <name type="scientific">Filimonas lacunae</name>
    <dbReference type="NCBI Taxonomy" id="477680"/>
    <lineage>
        <taxon>Bacteria</taxon>
        <taxon>Pseudomonadati</taxon>
        <taxon>Bacteroidota</taxon>
        <taxon>Chitinophagia</taxon>
        <taxon>Chitinophagales</taxon>
        <taxon>Chitinophagaceae</taxon>
        <taxon>Filimonas</taxon>
    </lineage>
</organism>
<proteinExistence type="predicted"/>
<reference evidence="3" key="1">
    <citation type="submission" date="2017-01" db="EMBL/GenBank/DDBJ databases">
        <authorList>
            <person name="Varghese N."/>
            <person name="Submissions S."/>
        </authorList>
    </citation>
    <scope>NUCLEOTIDE SEQUENCE [LARGE SCALE GENOMIC DNA]</scope>
    <source>
        <strain evidence="3">DSM 21054</strain>
    </source>
</reference>
<name>A0A173MA19_9BACT</name>
<protein>
    <submittedName>
        <fullName evidence="2">Microcystin-dependent protein</fullName>
    </submittedName>
</protein>
<dbReference type="STRING" id="477680.SAMN05421788_11047"/>
<evidence type="ECO:0000313" key="2">
    <source>
        <dbReference type="EMBL" id="SIT31006.1"/>
    </source>
</evidence>
<dbReference type="Gene3D" id="3.90.1340.10">
    <property type="entry name" value="Phage tail collar domain"/>
    <property type="match status" value="1"/>
</dbReference>
<dbReference type="Pfam" id="PF07484">
    <property type="entry name" value="Collar"/>
    <property type="match status" value="1"/>
</dbReference>
<dbReference type="InterPro" id="IPR037053">
    <property type="entry name" value="Phage_tail_collar_dom_sf"/>
</dbReference>